<dbReference type="InterPro" id="IPR013087">
    <property type="entry name" value="Znf_C2H2_type"/>
</dbReference>
<dbReference type="AlphaFoldDB" id="A0A445EZD7"/>
<dbReference type="PROSITE" id="PS00028">
    <property type="entry name" value="ZINC_FINGER_C2H2_1"/>
    <property type="match status" value="1"/>
</dbReference>
<accession>A0A445EZD7</accession>
<keyword evidence="3 6" id="KW-0863">Zinc-finger</keyword>
<dbReference type="InterPro" id="IPR044246">
    <property type="entry name" value="ZFP3-like"/>
</dbReference>
<keyword evidence="2" id="KW-0479">Metal-binding</keyword>
<sequence length="312" mass="34302">MSASKLLVFSSALKGLDDTPQPKSKVASRWIVVKDLSGLIGKRRCLNGKLTKAKICSILSNCLKEVSSRQIHINMMTPNLNLEPEDDFKVLIQVGSDKSIRETSHDLTKADPDPGPVSLDLSLNFNPGDEELKVTSDTNCEVGPETHASASAIPRVFSCNYCWRKFFSSQALGGHQNAHKRERTMAKHAMRMGMFAERYTSLASLPLHGSSFQSLGLEAHAAMHQGHVHHHSMRAPDIRAAAKFGKDYFRMPIFLEDDDVGLFWPGSFRQTDERGGVNLGHGEHAHNSNTCFVVATAPPAQTSASPDLTLRL</sequence>
<comment type="caution">
    <text evidence="8">The sequence shown here is derived from an EMBL/GenBank/DDBJ whole genome shotgun (WGS) entry which is preliminary data.</text>
</comment>
<evidence type="ECO:0000256" key="2">
    <source>
        <dbReference type="ARBA" id="ARBA00022723"/>
    </source>
</evidence>
<dbReference type="InterPro" id="IPR036236">
    <property type="entry name" value="Znf_C2H2_sf"/>
</dbReference>
<evidence type="ECO:0000256" key="4">
    <source>
        <dbReference type="ARBA" id="ARBA00022833"/>
    </source>
</evidence>
<keyword evidence="9" id="KW-1185">Reference proteome</keyword>
<organism evidence="8 9">
    <name type="scientific">Glycine soja</name>
    <name type="common">Wild soybean</name>
    <dbReference type="NCBI Taxonomy" id="3848"/>
    <lineage>
        <taxon>Eukaryota</taxon>
        <taxon>Viridiplantae</taxon>
        <taxon>Streptophyta</taxon>
        <taxon>Embryophyta</taxon>
        <taxon>Tracheophyta</taxon>
        <taxon>Spermatophyta</taxon>
        <taxon>Magnoliopsida</taxon>
        <taxon>eudicotyledons</taxon>
        <taxon>Gunneridae</taxon>
        <taxon>Pentapetalae</taxon>
        <taxon>rosids</taxon>
        <taxon>fabids</taxon>
        <taxon>Fabales</taxon>
        <taxon>Fabaceae</taxon>
        <taxon>Papilionoideae</taxon>
        <taxon>50 kb inversion clade</taxon>
        <taxon>NPAAA clade</taxon>
        <taxon>indigoferoid/millettioid clade</taxon>
        <taxon>Phaseoleae</taxon>
        <taxon>Glycine</taxon>
        <taxon>Glycine subgen. Soja</taxon>
    </lineage>
</organism>
<evidence type="ECO:0000256" key="5">
    <source>
        <dbReference type="ARBA" id="ARBA00023242"/>
    </source>
</evidence>
<dbReference type="PANTHER" id="PTHR47287:SF18">
    <property type="entry name" value="TRANSCRIPTION FACTOR C2H2 FAMILY"/>
    <property type="match status" value="1"/>
</dbReference>
<dbReference type="PANTHER" id="PTHR47287">
    <property type="entry name" value="C2H2 AND C2HC ZINC FINGERS SUPERFAMILY PROTEIN"/>
    <property type="match status" value="1"/>
</dbReference>
<name>A0A445EZD7_GLYSO</name>
<evidence type="ECO:0000313" key="9">
    <source>
        <dbReference type="Proteomes" id="UP000289340"/>
    </source>
</evidence>
<evidence type="ECO:0000256" key="1">
    <source>
        <dbReference type="ARBA" id="ARBA00004123"/>
    </source>
</evidence>
<feature type="domain" description="C2H2-type" evidence="7">
    <location>
        <begin position="157"/>
        <end position="184"/>
    </location>
</feature>
<dbReference type="SUPFAM" id="SSF57667">
    <property type="entry name" value="beta-beta-alpha zinc fingers"/>
    <property type="match status" value="1"/>
</dbReference>
<dbReference type="PROSITE" id="PS50157">
    <property type="entry name" value="ZINC_FINGER_C2H2_2"/>
    <property type="match status" value="1"/>
</dbReference>
<proteinExistence type="predicted"/>
<dbReference type="EMBL" id="QZWG01000020">
    <property type="protein sequence ID" value="RZB41931.1"/>
    <property type="molecule type" value="Genomic_DNA"/>
</dbReference>
<gene>
    <name evidence="8" type="ORF">D0Y65_052789</name>
</gene>
<protein>
    <submittedName>
        <fullName evidence="8">Zinc finger protein 4</fullName>
    </submittedName>
</protein>
<dbReference type="GO" id="GO:0005634">
    <property type="term" value="C:nucleus"/>
    <property type="evidence" value="ECO:0007669"/>
    <property type="project" value="UniProtKB-SubCell"/>
</dbReference>
<dbReference type="GO" id="GO:0009788">
    <property type="term" value="P:negative regulation of abscisic acid-activated signaling pathway"/>
    <property type="evidence" value="ECO:0007669"/>
    <property type="project" value="InterPro"/>
</dbReference>
<dbReference type="Proteomes" id="UP000289340">
    <property type="component" value="Chromosome 20"/>
</dbReference>
<evidence type="ECO:0000259" key="7">
    <source>
        <dbReference type="PROSITE" id="PS50157"/>
    </source>
</evidence>
<evidence type="ECO:0000256" key="6">
    <source>
        <dbReference type="PROSITE-ProRule" id="PRU00042"/>
    </source>
</evidence>
<comment type="subcellular location">
    <subcellularLocation>
        <location evidence="1">Nucleus</location>
    </subcellularLocation>
</comment>
<keyword evidence="5" id="KW-0539">Nucleus</keyword>
<dbReference type="GO" id="GO:0008270">
    <property type="term" value="F:zinc ion binding"/>
    <property type="evidence" value="ECO:0007669"/>
    <property type="project" value="UniProtKB-KW"/>
</dbReference>
<keyword evidence="4" id="KW-0862">Zinc</keyword>
<reference evidence="8 9" key="1">
    <citation type="submission" date="2018-09" db="EMBL/GenBank/DDBJ databases">
        <title>A high-quality reference genome of wild soybean provides a powerful tool to mine soybean genomes.</title>
        <authorList>
            <person name="Xie M."/>
            <person name="Chung C.Y.L."/>
            <person name="Li M.-W."/>
            <person name="Wong F.-L."/>
            <person name="Chan T.-F."/>
            <person name="Lam H.-M."/>
        </authorList>
    </citation>
    <scope>NUCLEOTIDE SEQUENCE [LARGE SCALE GENOMIC DNA]</scope>
    <source>
        <strain evidence="9">cv. W05</strain>
        <tissue evidence="8">Hypocotyl of etiolated seedlings</tissue>
    </source>
</reference>
<evidence type="ECO:0000313" key="8">
    <source>
        <dbReference type="EMBL" id="RZB41931.1"/>
    </source>
</evidence>
<evidence type="ECO:0000256" key="3">
    <source>
        <dbReference type="ARBA" id="ARBA00022771"/>
    </source>
</evidence>